<name>A0A1X1T5Y3_9MYCO</name>
<evidence type="ECO:0000313" key="2">
    <source>
        <dbReference type="Proteomes" id="UP000467385"/>
    </source>
</evidence>
<dbReference type="EMBL" id="AP022613">
    <property type="protein sequence ID" value="BBZ42355.1"/>
    <property type="molecule type" value="Genomic_DNA"/>
</dbReference>
<protein>
    <submittedName>
        <fullName evidence="1">Sensor domain-containing protein</fullName>
    </submittedName>
</protein>
<proteinExistence type="predicted"/>
<gene>
    <name evidence="1" type="ORF">MCNS_54180</name>
</gene>
<dbReference type="InterPro" id="IPR026954">
    <property type="entry name" value="PknH-like_Extracell"/>
</dbReference>
<accession>A0A1X1T5Y3</accession>
<dbReference type="Proteomes" id="UP000467385">
    <property type="component" value="Chromosome"/>
</dbReference>
<dbReference type="RefSeq" id="WP_085233907.1">
    <property type="nucleotide sequence ID" value="NZ_JACKSP010000181.1"/>
</dbReference>
<dbReference type="Pfam" id="PF14032">
    <property type="entry name" value="PknH_C"/>
    <property type="match status" value="1"/>
</dbReference>
<evidence type="ECO:0000313" key="1">
    <source>
        <dbReference type="EMBL" id="BBZ42355.1"/>
    </source>
</evidence>
<keyword evidence="2" id="KW-1185">Reference proteome</keyword>
<dbReference type="Gene3D" id="3.40.1000.70">
    <property type="entry name" value="PknH-like extracellular domain"/>
    <property type="match status" value="1"/>
</dbReference>
<dbReference type="STRING" id="44010.AWC00_17060"/>
<reference evidence="1 2" key="1">
    <citation type="journal article" date="2019" name="Emerg. Microbes Infect.">
        <title>Comprehensive subspecies identification of 175 nontuberculous mycobacteria species based on 7547 genomic profiles.</title>
        <authorList>
            <person name="Matsumoto Y."/>
            <person name="Kinjo T."/>
            <person name="Motooka D."/>
            <person name="Nabeya D."/>
            <person name="Jung N."/>
            <person name="Uechi K."/>
            <person name="Horii T."/>
            <person name="Iida T."/>
            <person name="Fujita J."/>
            <person name="Nakamura S."/>
        </authorList>
    </citation>
    <scope>NUCLEOTIDE SEQUENCE [LARGE SCALE GENOMIC DNA]</scope>
    <source>
        <strain evidence="1 2">JCM 14738</strain>
    </source>
</reference>
<dbReference type="AlphaFoldDB" id="A0A1X1T5Y3"/>
<organism evidence="1 2">
    <name type="scientific">Mycobacterium conspicuum</name>
    <dbReference type="NCBI Taxonomy" id="44010"/>
    <lineage>
        <taxon>Bacteria</taxon>
        <taxon>Bacillati</taxon>
        <taxon>Actinomycetota</taxon>
        <taxon>Actinomycetes</taxon>
        <taxon>Mycobacteriales</taxon>
        <taxon>Mycobacteriaceae</taxon>
        <taxon>Mycobacterium</taxon>
    </lineage>
</organism>
<dbReference type="InterPro" id="IPR038232">
    <property type="entry name" value="PknH-like_Extracell_sf"/>
</dbReference>
<sequence>MIPTAWVHRGGVLMAVVVCAAPVSACQTRVNQADKPVVVDQLAGMLADESAINAIMGTNGLRVYYTYRSLPGWPEGDVYSRPECMPQIANAMEAGYHGSHYGQMRGARLADDRPSGARSIDEAVVAFDSTPAAQALVAATVQSWRACADAVLTITSPNRPPHRWTMKSPRVVNGVQVVDADDPDSGAGWRTSHAMRVVDDVVIDVRVTDYGVSDQAVRVVNAIAGRNPL</sequence>